<dbReference type="Gene3D" id="2.60.120.260">
    <property type="entry name" value="Galactose-binding domain-like"/>
    <property type="match status" value="4"/>
</dbReference>
<dbReference type="SUPFAM" id="SSF51445">
    <property type="entry name" value="(Trans)glycosidases"/>
    <property type="match status" value="1"/>
</dbReference>
<dbReference type="Gene3D" id="3.20.20.80">
    <property type="entry name" value="Glycosidases"/>
    <property type="match status" value="1"/>
</dbReference>
<dbReference type="PANTHER" id="PTHR31490:SF88">
    <property type="entry name" value="BETA-XYLANASE"/>
    <property type="match status" value="1"/>
</dbReference>
<dbReference type="InterPro" id="IPR001000">
    <property type="entry name" value="GH10_dom"/>
</dbReference>
<dbReference type="InterPro" id="IPR008979">
    <property type="entry name" value="Galactose-bd-like_sf"/>
</dbReference>
<comment type="similarity">
    <text evidence="2 10">Belongs to the glycosyl hydrolase 10 (cellulase F) family.</text>
</comment>
<dbReference type="RefSeq" id="WP_248956434.1">
    <property type="nucleotide sequence ID" value="NZ_JAKIKU010000009.1"/>
</dbReference>
<dbReference type="PANTHER" id="PTHR31490">
    <property type="entry name" value="GLYCOSYL HYDROLASE"/>
    <property type="match status" value="1"/>
</dbReference>
<comment type="caution">
    <text evidence="13">The sequence shown here is derived from an EMBL/GenBank/DDBJ whole genome shotgun (WGS) entry which is preliminary data.</text>
</comment>
<evidence type="ECO:0000256" key="7">
    <source>
        <dbReference type="ARBA" id="ARBA00023277"/>
    </source>
</evidence>
<keyword evidence="9 10" id="KW-0624">Polysaccharide degradation</keyword>
<evidence type="ECO:0000313" key="13">
    <source>
        <dbReference type="EMBL" id="MCL1046903.1"/>
    </source>
</evidence>
<keyword evidence="5" id="KW-0677">Repeat</keyword>
<keyword evidence="7 10" id="KW-0119">Carbohydrate metabolism</keyword>
<keyword evidence="6 10" id="KW-0378">Hydrolase</keyword>
<feature type="signal peptide" evidence="11">
    <location>
        <begin position="1"/>
        <end position="28"/>
    </location>
</feature>
<dbReference type="PRINTS" id="PR00134">
    <property type="entry name" value="GLHYDRLASE10"/>
</dbReference>
<dbReference type="PROSITE" id="PS51257">
    <property type="entry name" value="PROKAR_LIPOPROTEIN"/>
    <property type="match status" value="1"/>
</dbReference>
<dbReference type="PROSITE" id="PS51760">
    <property type="entry name" value="GH10_2"/>
    <property type="match status" value="1"/>
</dbReference>
<dbReference type="InterPro" id="IPR003305">
    <property type="entry name" value="CenC_carb-bd"/>
</dbReference>
<dbReference type="Pfam" id="PF02018">
    <property type="entry name" value="CBM_4_9"/>
    <property type="match status" value="4"/>
</dbReference>
<organism evidence="13 14">
    <name type="scientific">Shewanella electrodiphila</name>
    <dbReference type="NCBI Taxonomy" id="934143"/>
    <lineage>
        <taxon>Bacteria</taxon>
        <taxon>Pseudomonadati</taxon>
        <taxon>Pseudomonadota</taxon>
        <taxon>Gammaproteobacteria</taxon>
        <taxon>Alteromonadales</taxon>
        <taxon>Shewanellaceae</taxon>
        <taxon>Shewanella</taxon>
    </lineage>
</organism>
<name>A0ABT0KSR9_9GAMM</name>
<dbReference type="Proteomes" id="UP001202134">
    <property type="component" value="Unassembled WGS sequence"/>
</dbReference>
<evidence type="ECO:0000256" key="2">
    <source>
        <dbReference type="ARBA" id="ARBA00007495"/>
    </source>
</evidence>
<comment type="catalytic activity">
    <reaction evidence="1 10">
        <text>Endohydrolysis of (1-&gt;4)-beta-D-xylosidic linkages in xylans.</text>
        <dbReference type="EC" id="3.2.1.8"/>
    </reaction>
</comment>
<dbReference type="EMBL" id="JAKIKU010000009">
    <property type="protein sequence ID" value="MCL1046903.1"/>
    <property type="molecule type" value="Genomic_DNA"/>
</dbReference>
<feature type="domain" description="GH10" evidence="12">
    <location>
        <begin position="55"/>
        <end position="371"/>
    </location>
</feature>
<gene>
    <name evidence="13" type="ORF">L2737_16490</name>
</gene>
<keyword evidence="3" id="KW-0858">Xylan degradation</keyword>
<evidence type="ECO:0000256" key="6">
    <source>
        <dbReference type="ARBA" id="ARBA00022801"/>
    </source>
</evidence>
<evidence type="ECO:0000256" key="8">
    <source>
        <dbReference type="ARBA" id="ARBA00023295"/>
    </source>
</evidence>
<accession>A0ABT0KSR9</accession>
<evidence type="ECO:0000256" key="10">
    <source>
        <dbReference type="RuleBase" id="RU361174"/>
    </source>
</evidence>
<dbReference type="Pfam" id="PF00331">
    <property type="entry name" value="Glyco_hydro_10"/>
    <property type="match status" value="1"/>
</dbReference>
<feature type="chain" id="PRO_5047489610" description="Beta-xylanase" evidence="11">
    <location>
        <begin position="29"/>
        <end position="997"/>
    </location>
</feature>
<dbReference type="SMART" id="SM00633">
    <property type="entry name" value="Glyco_10"/>
    <property type="match status" value="1"/>
</dbReference>
<evidence type="ECO:0000256" key="3">
    <source>
        <dbReference type="ARBA" id="ARBA00022651"/>
    </source>
</evidence>
<evidence type="ECO:0000256" key="9">
    <source>
        <dbReference type="ARBA" id="ARBA00023326"/>
    </source>
</evidence>
<proteinExistence type="inferred from homology"/>
<dbReference type="EC" id="3.2.1.8" evidence="10"/>
<evidence type="ECO:0000313" key="14">
    <source>
        <dbReference type="Proteomes" id="UP001202134"/>
    </source>
</evidence>
<evidence type="ECO:0000256" key="4">
    <source>
        <dbReference type="ARBA" id="ARBA00022729"/>
    </source>
</evidence>
<reference evidence="13 14" key="1">
    <citation type="submission" date="2022-01" db="EMBL/GenBank/DDBJ databases">
        <title>Whole genome-based taxonomy of the Shewanellaceae.</title>
        <authorList>
            <person name="Martin-Rodriguez A.J."/>
        </authorList>
    </citation>
    <scope>NUCLEOTIDE SEQUENCE [LARGE SCALE GENOMIC DNA]</scope>
    <source>
        <strain evidence="13 14">DSM 24955</strain>
    </source>
</reference>
<protein>
    <recommendedName>
        <fullName evidence="10">Beta-xylanase</fullName>
        <ecNumber evidence="10">3.2.1.8</ecNumber>
    </recommendedName>
</protein>
<evidence type="ECO:0000256" key="1">
    <source>
        <dbReference type="ARBA" id="ARBA00000681"/>
    </source>
</evidence>
<dbReference type="SUPFAM" id="SSF49785">
    <property type="entry name" value="Galactose-binding domain-like"/>
    <property type="match status" value="4"/>
</dbReference>
<evidence type="ECO:0000259" key="12">
    <source>
        <dbReference type="PROSITE" id="PS51760"/>
    </source>
</evidence>
<evidence type="ECO:0000256" key="11">
    <source>
        <dbReference type="SAM" id="SignalP"/>
    </source>
</evidence>
<evidence type="ECO:0000256" key="5">
    <source>
        <dbReference type="ARBA" id="ARBA00022737"/>
    </source>
</evidence>
<dbReference type="InterPro" id="IPR044846">
    <property type="entry name" value="GH10"/>
</dbReference>
<keyword evidence="8 10" id="KW-0326">Glycosidase</keyword>
<dbReference type="InterPro" id="IPR017853">
    <property type="entry name" value="GH"/>
</dbReference>
<keyword evidence="4 11" id="KW-0732">Signal</keyword>
<sequence>MNIQNDRFKLSRTSLLVSPLLLLLSACSDDDKKTPVEPPIPVVPPVVEVDPDPLVTNLVEAANKANKRIGTALSHGVLSNNETDYIDIVKKEFNYVTPENIGKWGSIQNTSSDVWDYDALDSMIDFVEENDIAFKGHALVWHRQAPSFVNGDVTAEDLTILINAHIDATAARYSGQIYAWDVANEVMGDDANYRDSVFFEKLDKKYIADAFTRAHVADPETKLFYNDYSIDNINAKSDAVFTMVTELINAEVPIHGVGFQMHLDASNAPSTKQMTDNLQRFADLDLDVNISEIDVRLSALPWDQVTKLAIQQQVYHRAVNACMNVDRCDAVTVWGFTDKYSWIDGEFGPDDPLLYTADYQRKPAYFAIADAFMRIEADESGVMPNLIANGNFEIGTDGWTTLGETTTRTTEYQQNGITSLLSSASEDAKATASIDITSLLKVNSVYDLEAWVMNANETTLANSVNVMLECVTEEANTIVVNSAVASNTEFSQLSGSFSVPNCELVNATLSVEGADVSEDFYLDTVSLRPQALMPNTDGFGDNLLANSDFEIDASGWEGYDTSVVAITTSKVFAGSQSLVGTARTQEYQGPSTNILSLVESGQTYQLFARTAISEGLAQVKATISATCSDGVKYLGTGATEANSTDWSLIAGQVTLPTCSMSDAILYFEGPAVGIDIYVDDVTFHQEKKDLGPNLVTNSDFEINTDGWSVWGGTLASSTNYANTGNSSALHSDRTGTWQGPIFNLQPFAETGKTYEITTYARIENTNEDLLNITLKTLCEGDEEADASYTQHGAITVTNGEWTKLTGSLVLPNCALTSAVVYFDGPAIGVDIYIDSVSITSDITVDADNLLTNSTFESGINGWATWGANIEESTDFAHTGEKSALVNSRTNDWQGPVYDFLGRGVANTPYDISGWIRVAGSDSENVSINIKQTCEGSEPIYTEASPAVTVSNSDWTLVSGTFTPPDCELTELSVYFSNAAVGVDIYLDDAVVKLASVE</sequence>
<keyword evidence="14" id="KW-1185">Reference proteome</keyword>